<dbReference type="Pfam" id="PF10627">
    <property type="entry name" value="CsgE"/>
    <property type="match status" value="1"/>
</dbReference>
<dbReference type="NCBIfam" id="NF041112">
    <property type="entry name" value="chap_CsgH_alph"/>
    <property type="match status" value="1"/>
</dbReference>
<dbReference type="AlphaFoldDB" id="A0A511YN82"/>
<dbReference type="Gene3D" id="2.60.40.2420">
    <property type="match status" value="1"/>
</dbReference>
<keyword evidence="3" id="KW-0732">Signal</keyword>
<protein>
    <recommendedName>
        <fullName evidence="2">Curli production assembly/transport component CsgE</fullName>
    </recommendedName>
</protein>
<name>A0A511YN82_9FLAO</name>
<evidence type="ECO:0000313" key="5">
    <source>
        <dbReference type="Proteomes" id="UP000321863"/>
    </source>
</evidence>
<comment type="caution">
    <text evidence="4">The sequence shown here is derived from an EMBL/GenBank/DDBJ whole genome shotgun (WGS) entry which is preliminary data.</text>
</comment>
<gene>
    <name evidence="4" type="ORF">CHA01nite_23990</name>
</gene>
<evidence type="ECO:0000313" key="4">
    <source>
        <dbReference type="EMBL" id="GEN76659.1"/>
    </source>
</evidence>
<dbReference type="Proteomes" id="UP000321863">
    <property type="component" value="Unassembled WGS sequence"/>
</dbReference>
<evidence type="ECO:0000256" key="3">
    <source>
        <dbReference type="ARBA" id="ARBA00022729"/>
    </source>
</evidence>
<reference evidence="4 5" key="1">
    <citation type="submission" date="2019-07" db="EMBL/GenBank/DDBJ databases">
        <title>Whole genome shotgun sequence of Chryseobacterium hagamense NBRC 105253.</title>
        <authorList>
            <person name="Hosoyama A."/>
            <person name="Uohara A."/>
            <person name="Ohji S."/>
            <person name="Ichikawa N."/>
        </authorList>
    </citation>
    <scope>NUCLEOTIDE SEQUENCE [LARGE SCALE GENOMIC DNA]</scope>
    <source>
        <strain evidence="4 5">NBRC 105253</strain>
    </source>
</reference>
<accession>A0A511YN82</accession>
<organism evidence="4 5">
    <name type="scientific">Chryseobacterium hagamense</name>
    <dbReference type="NCBI Taxonomy" id="395935"/>
    <lineage>
        <taxon>Bacteria</taxon>
        <taxon>Pseudomonadati</taxon>
        <taxon>Bacteroidota</taxon>
        <taxon>Flavobacteriia</taxon>
        <taxon>Flavobacteriales</taxon>
        <taxon>Weeksellaceae</taxon>
        <taxon>Chryseobacterium group</taxon>
        <taxon>Chryseobacterium</taxon>
    </lineage>
</organism>
<evidence type="ECO:0000256" key="1">
    <source>
        <dbReference type="ARBA" id="ARBA00003989"/>
    </source>
</evidence>
<evidence type="ECO:0000256" key="2">
    <source>
        <dbReference type="ARBA" id="ARBA00014024"/>
    </source>
</evidence>
<dbReference type="InterPro" id="IPR053722">
    <property type="entry name" value="Curli_assembly_CsgC/AgfC"/>
</dbReference>
<proteinExistence type="predicted"/>
<dbReference type="EMBL" id="BJYJ01000012">
    <property type="protein sequence ID" value="GEN76659.1"/>
    <property type="molecule type" value="Genomic_DNA"/>
</dbReference>
<comment type="function">
    <text evidence="1">May be involved in the biogenesis of curli organelles.</text>
</comment>
<keyword evidence="5" id="KW-1185">Reference proteome</keyword>
<dbReference type="OrthoDB" id="1524955at2"/>
<sequence>MKYFLSFTLCTFFIFLPVVIPGQEDRKVTARIEYTATEGMLLLKATAVNNTQVYRELNYLLISIRKGDQGNLSSNRQSGKFSVNPGEMKVLSEVNISLYKQGALKAFLYLKDEETQRLIAKDSLELNGELFRSKTAKAEERVFSELSGLTIDETKSKIGKDFYDLFYMNYSVLPDKLHAAVKISELPARGNNGQINIEVEDKVVYSFITNPGEDYLKEQLAAALKSIKEFNAKKNLIRNEFTY</sequence>
<dbReference type="InterPro" id="IPR018900">
    <property type="entry name" value="Curli_CsgE"/>
</dbReference>
<dbReference type="RefSeq" id="WP_146941695.1">
    <property type="nucleotide sequence ID" value="NZ_BJYJ01000012.1"/>
</dbReference>
<dbReference type="InterPro" id="IPR047726">
    <property type="entry name" value="CsgH_dom"/>
</dbReference>